<name>E6Q0A7_9ZZZZ</name>
<keyword evidence="3 5" id="KW-1133">Transmembrane helix</keyword>
<feature type="transmembrane region" description="Helical" evidence="5">
    <location>
        <begin position="205"/>
        <end position="224"/>
    </location>
</feature>
<proteinExistence type="predicted"/>
<feature type="transmembrane region" description="Helical" evidence="5">
    <location>
        <begin position="30"/>
        <end position="54"/>
    </location>
</feature>
<feature type="transmembrane region" description="Helical" evidence="5">
    <location>
        <begin position="66"/>
        <end position="87"/>
    </location>
</feature>
<gene>
    <name evidence="6" type="ORF">CARN3_0162</name>
</gene>
<dbReference type="InterPro" id="IPR002781">
    <property type="entry name" value="TM_pro_TauE-like"/>
</dbReference>
<dbReference type="InterPro" id="IPR051598">
    <property type="entry name" value="TSUP/Inactive_protease-like"/>
</dbReference>
<organism evidence="6">
    <name type="scientific">mine drainage metagenome</name>
    <dbReference type="NCBI Taxonomy" id="410659"/>
    <lineage>
        <taxon>unclassified sequences</taxon>
        <taxon>metagenomes</taxon>
        <taxon>ecological metagenomes</taxon>
    </lineage>
</organism>
<evidence type="ECO:0000256" key="1">
    <source>
        <dbReference type="ARBA" id="ARBA00004141"/>
    </source>
</evidence>
<dbReference type="AlphaFoldDB" id="E6Q0A7"/>
<evidence type="ECO:0000256" key="2">
    <source>
        <dbReference type="ARBA" id="ARBA00022692"/>
    </source>
</evidence>
<feature type="transmembrane region" description="Helical" evidence="5">
    <location>
        <begin position="133"/>
        <end position="163"/>
    </location>
</feature>
<keyword evidence="2 5" id="KW-0812">Transmembrane</keyword>
<dbReference type="EMBL" id="CABN01000153">
    <property type="protein sequence ID" value="CBI00616.1"/>
    <property type="molecule type" value="Genomic_DNA"/>
</dbReference>
<evidence type="ECO:0000256" key="4">
    <source>
        <dbReference type="ARBA" id="ARBA00023136"/>
    </source>
</evidence>
<protein>
    <submittedName>
        <fullName evidence="6">Putative permease</fullName>
    </submittedName>
</protein>
<reference evidence="6" key="1">
    <citation type="submission" date="2009-10" db="EMBL/GenBank/DDBJ databases">
        <title>Diversity of trophic interactions inside an arsenic-rich microbial ecosystem.</title>
        <authorList>
            <person name="Bertin P.N."/>
            <person name="Heinrich-Salmeron A."/>
            <person name="Pelletier E."/>
            <person name="Goulhen-Chollet F."/>
            <person name="Arsene-Ploetze F."/>
            <person name="Gallien S."/>
            <person name="Calteau A."/>
            <person name="Vallenet D."/>
            <person name="Casiot C."/>
            <person name="Chane-Woon-Ming B."/>
            <person name="Giloteaux L."/>
            <person name="Barakat M."/>
            <person name="Bonnefoy V."/>
            <person name="Bruneel O."/>
            <person name="Chandler M."/>
            <person name="Cleiss J."/>
            <person name="Duran R."/>
            <person name="Elbaz-Poulichet F."/>
            <person name="Fonknechten N."/>
            <person name="Lauga B."/>
            <person name="Mornico D."/>
            <person name="Ortet P."/>
            <person name="Schaeffer C."/>
            <person name="Siguier P."/>
            <person name="Alexander Thil Smith A."/>
            <person name="Van Dorsselaer A."/>
            <person name="Weissenbach J."/>
            <person name="Medigue C."/>
            <person name="Le Paslier D."/>
        </authorList>
    </citation>
    <scope>NUCLEOTIDE SEQUENCE</scope>
</reference>
<dbReference type="Pfam" id="PF01925">
    <property type="entry name" value="TauE"/>
    <property type="match status" value="1"/>
</dbReference>
<sequence>MPYLLGFIIALFIALTGVGAGTITVPLLMLFLGVPAPIAVGIGLTFSAVVKLLLAPAQIARRNVSWHTLAHMLLGGVPGILIGALALNRFVAAGSGRMLNALLGVVLIATASWQIFFSLRPEHKQAERKDRRFLLALLMLPVGAEVGFSSAGAGALGSAALLALTPLSAAQVVGTDIVFGALLSLLGALAQGLPNGFHFSLDQPLLLPMLAGGLLGAISGLLLAGRVPRRPMRFALWLWILVLGGQLVIHSYNTRNLHIRKEQTNLALSSTHRGHRWSTGF</sequence>
<dbReference type="GO" id="GO:0016020">
    <property type="term" value="C:membrane"/>
    <property type="evidence" value="ECO:0007669"/>
    <property type="project" value="UniProtKB-SubCell"/>
</dbReference>
<keyword evidence="4 5" id="KW-0472">Membrane</keyword>
<dbReference type="PANTHER" id="PTHR43701">
    <property type="entry name" value="MEMBRANE TRANSPORTER PROTEIN MJ0441-RELATED"/>
    <property type="match status" value="1"/>
</dbReference>
<dbReference type="PANTHER" id="PTHR43701:SF2">
    <property type="entry name" value="MEMBRANE TRANSPORTER PROTEIN YJNA-RELATED"/>
    <property type="match status" value="1"/>
</dbReference>
<evidence type="ECO:0000256" key="3">
    <source>
        <dbReference type="ARBA" id="ARBA00022989"/>
    </source>
</evidence>
<feature type="transmembrane region" description="Helical" evidence="5">
    <location>
        <begin position="236"/>
        <end position="253"/>
    </location>
</feature>
<accession>E6Q0A7</accession>
<feature type="transmembrane region" description="Helical" evidence="5">
    <location>
        <begin position="99"/>
        <end position="121"/>
    </location>
</feature>
<feature type="transmembrane region" description="Helical" evidence="5">
    <location>
        <begin position="169"/>
        <end position="193"/>
    </location>
</feature>
<evidence type="ECO:0000313" key="6">
    <source>
        <dbReference type="EMBL" id="CBI00616.1"/>
    </source>
</evidence>
<evidence type="ECO:0000256" key="5">
    <source>
        <dbReference type="SAM" id="Phobius"/>
    </source>
</evidence>
<comment type="subcellular location">
    <subcellularLocation>
        <location evidence="1">Membrane</location>
        <topology evidence="1">Multi-pass membrane protein</topology>
    </subcellularLocation>
</comment>
<comment type="caution">
    <text evidence="6">The sequence shown here is derived from an EMBL/GenBank/DDBJ whole genome shotgun (WGS) entry which is preliminary data.</text>
</comment>